<evidence type="ECO:0000256" key="3">
    <source>
        <dbReference type="PROSITE-ProRule" id="PRU00284"/>
    </source>
</evidence>
<accession>A0ABT3L8V9</accession>
<dbReference type="PRINTS" id="PR00260">
    <property type="entry name" value="CHEMTRNSDUCR"/>
</dbReference>
<evidence type="ECO:0000256" key="5">
    <source>
        <dbReference type="SAM" id="Phobius"/>
    </source>
</evidence>
<evidence type="ECO:0000313" key="8">
    <source>
        <dbReference type="Proteomes" id="UP001526426"/>
    </source>
</evidence>
<dbReference type="RefSeq" id="WP_265265833.1">
    <property type="nucleotide sequence ID" value="NZ_JAIHOM010000099.1"/>
</dbReference>
<protein>
    <submittedName>
        <fullName evidence="7">CHASE3 domain-containing protein</fullName>
    </submittedName>
</protein>
<dbReference type="InterPro" id="IPR007891">
    <property type="entry name" value="CHASE3"/>
</dbReference>
<organism evidence="7 8">
    <name type="scientific">Spirulina subsalsa FACHB-351</name>
    <dbReference type="NCBI Taxonomy" id="234711"/>
    <lineage>
        <taxon>Bacteria</taxon>
        <taxon>Bacillati</taxon>
        <taxon>Cyanobacteriota</taxon>
        <taxon>Cyanophyceae</taxon>
        <taxon>Spirulinales</taxon>
        <taxon>Spirulinaceae</taxon>
        <taxon>Spirulina</taxon>
    </lineage>
</organism>
<dbReference type="Proteomes" id="UP001526426">
    <property type="component" value="Unassembled WGS sequence"/>
</dbReference>
<feature type="coiled-coil region" evidence="4">
    <location>
        <begin position="249"/>
        <end position="311"/>
    </location>
</feature>
<evidence type="ECO:0000259" key="6">
    <source>
        <dbReference type="PROSITE" id="PS50111"/>
    </source>
</evidence>
<keyword evidence="8" id="KW-1185">Reference proteome</keyword>
<evidence type="ECO:0000256" key="1">
    <source>
        <dbReference type="ARBA" id="ARBA00023224"/>
    </source>
</evidence>
<dbReference type="PROSITE" id="PS50111">
    <property type="entry name" value="CHEMOTAXIS_TRANSDUC_2"/>
    <property type="match status" value="1"/>
</dbReference>
<dbReference type="SUPFAM" id="SSF58104">
    <property type="entry name" value="Methyl-accepting chemotaxis protein (MCP) signaling domain"/>
    <property type="match status" value="1"/>
</dbReference>
<dbReference type="SMART" id="SM00283">
    <property type="entry name" value="MA"/>
    <property type="match status" value="1"/>
</dbReference>
<name>A0ABT3L8V9_9CYAN</name>
<feature type="domain" description="Methyl-accepting transducer" evidence="6">
    <location>
        <begin position="213"/>
        <end position="449"/>
    </location>
</feature>
<reference evidence="7 8" key="1">
    <citation type="submission" date="2021-08" db="EMBL/GenBank/DDBJ databases">
        <title>Draft genome sequence of Spirulina subsalsa with high tolerance to salinity and hype-accumulation of phycocyanin.</title>
        <authorList>
            <person name="Pei H."/>
            <person name="Jiang L."/>
        </authorList>
    </citation>
    <scope>NUCLEOTIDE SEQUENCE [LARGE SCALE GENOMIC DNA]</scope>
    <source>
        <strain evidence="7 8">FACHB-351</strain>
    </source>
</reference>
<keyword evidence="5" id="KW-0812">Transmembrane</keyword>
<evidence type="ECO:0000313" key="7">
    <source>
        <dbReference type="EMBL" id="MCW6037946.1"/>
    </source>
</evidence>
<dbReference type="EMBL" id="JAIHOM010000099">
    <property type="protein sequence ID" value="MCW6037946.1"/>
    <property type="molecule type" value="Genomic_DNA"/>
</dbReference>
<dbReference type="InterPro" id="IPR004090">
    <property type="entry name" value="Chemotax_Me-accpt_rcpt"/>
</dbReference>
<sequence>MKIKQVVPLGFSLVFVLVSVNAIAEEWGNRISKEARNWVIHTYEVKLNLRLLEKNLVDAQTGERGFLLTGNETFLELYYQAQVLAPEYLRNLESRMATIPSQMQRLSELRVLQNSKFEDLRTTIQLKQAGQEEAVINAVSSEMGNQIMNQIRAKIAEMATVEDELLAEREETVKRIEFWISFMNWFGLLITIGVGSLVSWMVSKVIMRPIEEVTDAIASSSAEIATAAAQHESLANHQASSIHQTTSTIDELSASARKCAEQAENALTEAQQTLKLAAQGKEVVEKNRLSLTQLKQQIATITAQIEQLKENTDQISNIAGVVTDIAAQTNMLALNASVEAVRAREYGKGFNVVASEIRKLADQSKQSAAKINTLATTIQGAISSTIIVMNQGVQTIGTGVNLGEETATVFVQVADAVENIVVSNQHISSTTVQQSIAIQQVVEATNSINDATVQTVSGITQTKTSTEQLNAAAQNLQNLI</sequence>
<dbReference type="InterPro" id="IPR004089">
    <property type="entry name" value="MCPsignal_dom"/>
</dbReference>
<evidence type="ECO:0000256" key="4">
    <source>
        <dbReference type="SAM" id="Coils"/>
    </source>
</evidence>
<keyword evidence="5" id="KW-0472">Membrane</keyword>
<dbReference type="PANTHER" id="PTHR32089:SF112">
    <property type="entry name" value="LYSOZYME-LIKE PROTEIN-RELATED"/>
    <property type="match status" value="1"/>
</dbReference>
<comment type="caution">
    <text evidence="7">The sequence shown here is derived from an EMBL/GenBank/DDBJ whole genome shotgun (WGS) entry which is preliminary data.</text>
</comment>
<dbReference type="Gene3D" id="1.10.287.950">
    <property type="entry name" value="Methyl-accepting chemotaxis protein"/>
    <property type="match status" value="1"/>
</dbReference>
<feature type="transmembrane region" description="Helical" evidence="5">
    <location>
        <begin position="178"/>
        <end position="202"/>
    </location>
</feature>
<evidence type="ECO:0000256" key="2">
    <source>
        <dbReference type="ARBA" id="ARBA00029447"/>
    </source>
</evidence>
<keyword evidence="1 3" id="KW-0807">Transducer</keyword>
<keyword evidence="4" id="KW-0175">Coiled coil</keyword>
<keyword evidence="5" id="KW-1133">Transmembrane helix</keyword>
<comment type="similarity">
    <text evidence="2">Belongs to the methyl-accepting chemotaxis (MCP) protein family.</text>
</comment>
<proteinExistence type="inferred from homology"/>
<gene>
    <name evidence="7" type="ORF">K4A83_16940</name>
</gene>
<dbReference type="PANTHER" id="PTHR32089">
    <property type="entry name" value="METHYL-ACCEPTING CHEMOTAXIS PROTEIN MCPB"/>
    <property type="match status" value="1"/>
</dbReference>
<dbReference type="Pfam" id="PF05227">
    <property type="entry name" value="CHASE3"/>
    <property type="match status" value="1"/>
</dbReference>
<dbReference type="Pfam" id="PF00015">
    <property type="entry name" value="MCPsignal"/>
    <property type="match status" value="1"/>
</dbReference>
<dbReference type="CDD" id="cd19410">
    <property type="entry name" value="HK9-like_sensor"/>
    <property type="match status" value="1"/>
</dbReference>